<reference evidence="1" key="1">
    <citation type="submission" date="2018-01" db="EMBL/GenBank/DDBJ databases">
        <title>An insight into the sialome of Amazonian anophelines.</title>
        <authorList>
            <person name="Ribeiro J.M."/>
            <person name="Scarpassa V."/>
            <person name="Calvo E."/>
        </authorList>
    </citation>
    <scope>NUCLEOTIDE SEQUENCE</scope>
    <source>
        <tissue evidence="1">Salivary glands</tissue>
    </source>
</reference>
<name>A0A2M4B527_9DIPT</name>
<accession>A0A2M4B527</accession>
<protein>
    <submittedName>
        <fullName evidence="1">Uncharacterized protein</fullName>
    </submittedName>
</protein>
<evidence type="ECO:0000313" key="1">
    <source>
        <dbReference type="EMBL" id="MBW47918.1"/>
    </source>
</evidence>
<proteinExistence type="predicted"/>
<dbReference type="AlphaFoldDB" id="A0A2M4B527"/>
<sequence length="106" mass="12377">MLQRCWWWHFLKLLRNMRLAVRCWRWTAGDSLRKIAATAVAMMEFDLYPSRMMRLKVLVMVAVLLGSHTVHNRSWQWAAVVVAAAAIAVGSSRHCWYFDTKDSHSL</sequence>
<organism evidence="1">
    <name type="scientific">Anopheles triannulatus</name>
    <dbReference type="NCBI Taxonomy" id="58253"/>
    <lineage>
        <taxon>Eukaryota</taxon>
        <taxon>Metazoa</taxon>
        <taxon>Ecdysozoa</taxon>
        <taxon>Arthropoda</taxon>
        <taxon>Hexapoda</taxon>
        <taxon>Insecta</taxon>
        <taxon>Pterygota</taxon>
        <taxon>Neoptera</taxon>
        <taxon>Endopterygota</taxon>
        <taxon>Diptera</taxon>
        <taxon>Nematocera</taxon>
        <taxon>Culicoidea</taxon>
        <taxon>Culicidae</taxon>
        <taxon>Anophelinae</taxon>
        <taxon>Anopheles</taxon>
    </lineage>
</organism>
<dbReference type="EMBL" id="GGFK01014597">
    <property type="protein sequence ID" value="MBW47918.1"/>
    <property type="molecule type" value="Transcribed_RNA"/>
</dbReference>